<proteinExistence type="predicted"/>
<protein>
    <submittedName>
        <fullName evidence="1">Uncharacterized protein</fullName>
    </submittedName>
</protein>
<reference evidence="1 2" key="1">
    <citation type="journal article" date="2022" name="bioRxiv">
        <title>The genome of the oomycete Peronosclerospora sorghi, a cosmopolitan pathogen of maize and sorghum, is inflated with dispersed pseudogenes.</title>
        <authorList>
            <person name="Fletcher K."/>
            <person name="Martin F."/>
            <person name="Isakeit T."/>
            <person name="Cavanaugh K."/>
            <person name="Magill C."/>
            <person name="Michelmore R."/>
        </authorList>
    </citation>
    <scope>NUCLEOTIDE SEQUENCE [LARGE SCALE GENOMIC DNA]</scope>
    <source>
        <strain evidence="1">P6</strain>
    </source>
</reference>
<accession>A0ACC0VYH7</accession>
<evidence type="ECO:0000313" key="1">
    <source>
        <dbReference type="EMBL" id="KAI9911620.1"/>
    </source>
</evidence>
<dbReference type="Proteomes" id="UP001163321">
    <property type="component" value="Chromosome 5"/>
</dbReference>
<keyword evidence="2" id="KW-1185">Reference proteome</keyword>
<dbReference type="EMBL" id="CM047584">
    <property type="protein sequence ID" value="KAI9911620.1"/>
    <property type="molecule type" value="Genomic_DNA"/>
</dbReference>
<name>A0ACC0VYH7_9STRA</name>
<evidence type="ECO:0000313" key="2">
    <source>
        <dbReference type="Proteomes" id="UP001163321"/>
    </source>
</evidence>
<organism evidence="1 2">
    <name type="scientific">Peronosclerospora sorghi</name>
    <dbReference type="NCBI Taxonomy" id="230839"/>
    <lineage>
        <taxon>Eukaryota</taxon>
        <taxon>Sar</taxon>
        <taxon>Stramenopiles</taxon>
        <taxon>Oomycota</taxon>
        <taxon>Peronosporomycetes</taxon>
        <taxon>Peronosporales</taxon>
        <taxon>Peronosporaceae</taxon>
        <taxon>Peronosclerospora</taxon>
    </lineage>
</organism>
<gene>
    <name evidence="1" type="ORF">PsorP6_008668</name>
</gene>
<sequence length="93" mass="10284">MKRTTLGTLPDATVVLSLLDVALSYAHPMHLFKRGIVNTRLFLSHAGYHFVRMVPHIQKHDGILGAFFLPKCATRRINSTHGRTSDTAASSGR</sequence>
<comment type="caution">
    <text evidence="1">The sequence shown here is derived from an EMBL/GenBank/DDBJ whole genome shotgun (WGS) entry which is preliminary data.</text>
</comment>